<evidence type="ECO:0000259" key="16">
    <source>
        <dbReference type="PROSITE" id="PS50846"/>
    </source>
</evidence>
<evidence type="ECO:0000256" key="7">
    <source>
        <dbReference type="ARBA" id="ARBA00022723"/>
    </source>
</evidence>
<evidence type="ECO:0000256" key="8">
    <source>
        <dbReference type="ARBA" id="ARBA00022741"/>
    </source>
</evidence>
<dbReference type="SUPFAM" id="SSF81665">
    <property type="entry name" value="Calcium ATPase, transmembrane domain M"/>
    <property type="match status" value="1"/>
</dbReference>
<dbReference type="InterPro" id="IPR027256">
    <property type="entry name" value="P-typ_ATPase_IB"/>
</dbReference>
<gene>
    <name evidence="17" type="primary">cadA</name>
    <name evidence="17" type="ORF">MW290_20570</name>
</gene>
<dbReference type="Pfam" id="PF00122">
    <property type="entry name" value="E1-E2_ATPase"/>
    <property type="match status" value="1"/>
</dbReference>
<protein>
    <submittedName>
        <fullName evidence="17">Cadmium-translocating P-type ATPase</fullName>
    </submittedName>
</protein>
<keyword evidence="14 15" id="KW-0472">Membrane</keyword>
<dbReference type="Pfam" id="PF00403">
    <property type="entry name" value="HMA"/>
    <property type="match status" value="1"/>
</dbReference>
<keyword evidence="11" id="KW-1278">Translocase</keyword>
<evidence type="ECO:0000256" key="3">
    <source>
        <dbReference type="ARBA" id="ARBA00022448"/>
    </source>
</evidence>
<dbReference type="CDD" id="cd00371">
    <property type="entry name" value="HMA"/>
    <property type="match status" value="1"/>
</dbReference>
<dbReference type="RefSeq" id="WP_250199541.1">
    <property type="nucleotide sequence ID" value="NZ_CP097636.1"/>
</dbReference>
<evidence type="ECO:0000256" key="14">
    <source>
        <dbReference type="ARBA" id="ARBA00023136"/>
    </source>
</evidence>
<dbReference type="SUPFAM" id="SSF55008">
    <property type="entry name" value="HMA, heavy metal-associated domain"/>
    <property type="match status" value="1"/>
</dbReference>
<keyword evidence="18" id="KW-1185">Reference proteome</keyword>
<dbReference type="NCBIfam" id="TIGR01525">
    <property type="entry name" value="ATPase-IB_hvy"/>
    <property type="match status" value="1"/>
</dbReference>
<evidence type="ECO:0000256" key="4">
    <source>
        <dbReference type="ARBA" id="ARBA00022475"/>
    </source>
</evidence>
<evidence type="ECO:0000256" key="1">
    <source>
        <dbReference type="ARBA" id="ARBA00004651"/>
    </source>
</evidence>
<reference evidence="17" key="1">
    <citation type="submission" date="2022-05" db="EMBL/GenBank/DDBJ databases">
        <title>An RpoN-dependent PEP-CTERM gene is involved in floc formation of an Aquincola tertiaricarbonis strain.</title>
        <authorList>
            <person name="Qiu D."/>
            <person name="Xia M."/>
        </authorList>
    </citation>
    <scope>NUCLEOTIDE SEQUENCE</scope>
    <source>
        <strain evidence="17">RN12</strain>
    </source>
</reference>
<dbReference type="Gene3D" id="3.40.50.1000">
    <property type="entry name" value="HAD superfamily/HAD-like"/>
    <property type="match status" value="1"/>
</dbReference>
<dbReference type="CDD" id="cd02079">
    <property type="entry name" value="P-type_ATPase_HM"/>
    <property type="match status" value="1"/>
</dbReference>
<feature type="transmembrane region" description="Helical" evidence="15">
    <location>
        <begin position="166"/>
        <end position="188"/>
    </location>
</feature>
<dbReference type="InterPro" id="IPR018303">
    <property type="entry name" value="ATPase_P-typ_P_site"/>
</dbReference>
<dbReference type="Gene3D" id="2.70.150.10">
    <property type="entry name" value="Calcium-transporting ATPase, cytoplasmic transduction domain A"/>
    <property type="match status" value="1"/>
</dbReference>
<accession>A0ABY4SJ18</accession>
<evidence type="ECO:0000256" key="2">
    <source>
        <dbReference type="ARBA" id="ARBA00006024"/>
    </source>
</evidence>
<keyword evidence="9 15" id="KW-0067">ATP-binding</keyword>
<dbReference type="SUPFAM" id="SSF81653">
    <property type="entry name" value="Calcium ATPase, transduction domain A"/>
    <property type="match status" value="1"/>
</dbReference>
<comment type="similarity">
    <text evidence="2 15">Belongs to the cation transport ATPase (P-type) (TC 3.A.3) family. Type IB subfamily.</text>
</comment>
<keyword evidence="6 15" id="KW-0812">Transmembrane</keyword>
<evidence type="ECO:0000313" key="17">
    <source>
        <dbReference type="EMBL" id="URI11345.1"/>
    </source>
</evidence>
<keyword evidence="10" id="KW-0460">Magnesium</keyword>
<dbReference type="NCBIfam" id="TIGR01494">
    <property type="entry name" value="ATPase_P-type"/>
    <property type="match status" value="2"/>
</dbReference>
<dbReference type="PANTHER" id="PTHR43520:SF5">
    <property type="entry name" value="CATION-TRANSPORTING P-TYPE ATPASE-RELATED"/>
    <property type="match status" value="1"/>
</dbReference>
<evidence type="ECO:0000256" key="15">
    <source>
        <dbReference type="RuleBase" id="RU362081"/>
    </source>
</evidence>
<keyword evidence="5" id="KW-0597">Phosphoprotein</keyword>
<feature type="transmembrane region" description="Helical" evidence="15">
    <location>
        <begin position="127"/>
        <end position="146"/>
    </location>
</feature>
<evidence type="ECO:0000256" key="12">
    <source>
        <dbReference type="ARBA" id="ARBA00022989"/>
    </source>
</evidence>
<organism evidence="17 18">
    <name type="scientific">Aquincola tertiaricarbonis</name>
    <dbReference type="NCBI Taxonomy" id="391953"/>
    <lineage>
        <taxon>Bacteria</taxon>
        <taxon>Pseudomonadati</taxon>
        <taxon>Pseudomonadota</taxon>
        <taxon>Betaproteobacteria</taxon>
        <taxon>Burkholderiales</taxon>
        <taxon>Sphaerotilaceae</taxon>
        <taxon>Aquincola</taxon>
    </lineage>
</organism>
<dbReference type="Proteomes" id="UP001056201">
    <property type="component" value="Chromosome 2"/>
</dbReference>
<name>A0ABY4SJ18_AQUTE</name>
<evidence type="ECO:0000256" key="10">
    <source>
        <dbReference type="ARBA" id="ARBA00022842"/>
    </source>
</evidence>
<dbReference type="Gene3D" id="3.40.1110.10">
    <property type="entry name" value="Calcium-transporting ATPase, cytoplasmic domain N"/>
    <property type="match status" value="1"/>
</dbReference>
<sequence>MTEAALAAAPVRAAAPPLALLDDPLELRGFTSFSADAAGRQVAESALALGGLHCGSCAGLIEQALRGVPGVLSASVNGAAQRATVRWDAGRTRASDLVAAVQRAGYTAAPDTAAGARAQRQAERRSATWRLFVAAFCSMQIMMMAAPAYFAGPGELAPDLKQLLDWASWLLTLPVLWFSALPFFSGAWRALRQGRIGMDLPVSIGVAVAFVASSGAAFQPGGVFGHEVYFDSIAMFISFLLGGRWLEMAARHRAAESLETTLGQLPASVLRVRADGSTETVSAQRVAPGDVLRVPTGQAFAADGVLTRGSTQADEALLTGESRPVPKQPGDAVVAGSLNLQAPVEMRVERVGADTRHEAIVALMRQALSQRPTLARAADRWAGPFLAVVLLLAAGAALAWWFIEPERAVWVAVSVLIVTCPCALSLAAPSAVLAATGALARRGVLMRRLDALEALASVRQLFVDKTGTLTEGQLRCSAVHWQQAARHFGPAEALHQRAALLAGWSSHPLSCALAADAQAPDAAFGWQAIQEEPGRGLQARDAQGRTWRLGSQAFVSAAEAVPLSTVGGAPEGPQVWLGCEGRALACFVLAEQLRPGTAEAARQLQADGVRITLLSGDSPERAAALATRLKLDGAHGGLQPQDKLALLRRAQQGGQRVAMLGDGINDAPVLAQADVSLAMGEGALVTRSHADAVVVSNRLADVADARRLAQRMLRVVRQNMVWAGVYNAACVPLALAGLLPPWASGLGMAISSLVVIGNSLRLARHSSRQV</sequence>
<dbReference type="InterPro" id="IPR006121">
    <property type="entry name" value="HMA_dom"/>
</dbReference>
<dbReference type="EMBL" id="CP097636">
    <property type="protein sequence ID" value="URI11345.1"/>
    <property type="molecule type" value="Genomic_DNA"/>
</dbReference>
<dbReference type="InterPro" id="IPR044492">
    <property type="entry name" value="P_typ_ATPase_HD_dom"/>
</dbReference>
<dbReference type="InterPro" id="IPR059000">
    <property type="entry name" value="ATPase_P-type_domA"/>
</dbReference>
<dbReference type="SFLD" id="SFLDF00027">
    <property type="entry name" value="p-type_atpase"/>
    <property type="match status" value="1"/>
</dbReference>
<feature type="transmembrane region" description="Helical" evidence="15">
    <location>
        <begin position="228"/>
        <end position="246"/>
    </location>
</feature>
<keyword evidence="8 15" id="KW-0547">Nucleotide-binding</keyword>
<dbReference type="InterPro" id="IPR023299">
    <property type="entry name" value="ATPase_P-typ_cyto_dom_N"/>
</dbReference>
<evidence type="ECO:0000256" key="5">
    <source>
        <dbReference type="ARBA" id="ARBA00022553"/>
    </source>
</evidence>
<feature type="transmembrane region" description="Helical" evidence="15">
    <location>
        <begin position="381"/>
        <end position="403"/>
    </location>
</feature>
<dbReference type="Pfam" id="PF00702">
    <property type="entry name" value="Hydrolase"/>
    <property type="match status" value="1"/>
</dbReference>
<comment type="subcellular location">
    <subcellularLocation>
        <location evidence="1">Cell membrane</location>
        <topology evidence="1">Multi-pass membrane protein</topology>
    </subcellularLocation>
</comment>
<keyword evidence="4 15" id="KW-1003">Cell membrane</keyword>
<feature type="transmembrane region" description="Helical" evidence="15">
    <location>
        <begin position="409"/>
        <end position="439"/>
    </location>
</feature>
<keyword evidence="13" id="KW-0406">Ion transport</keyword>
<dbReference type="PANTHER" id="PTHR43520">
    <property type="entry name" value="ATP7, ISOFORM B"/>
    <property type="match status" value="1"/>
</dbReference>
<keyword evidence="7 15" id="KW-0479">Metal-binding</keyword>
<dbReference type="NCBIfam" id="TIGR01511">
    <property type="entry name" value="ATPase-IB1_Cu"/>
    <property type="match status" value="1"/>
</dbReference>
<feature type="transmembrane region" description="Helical" evidence="15">
    <location>
        <begin position="200"/>
        <end position="222"/>
    </location>
</feature>
<dbReference type="PROSITE" id="PS50846">
    <property type="entry name" value="HMA_2"/>
    <property type="match status" value="1"/>
</dbReference>
<evidence type="ECO:0000256" key="6">
    <source>
        <dbReference type="ARBA" id="ARBA00022692"/>
    </source>
</evidence>
<dbReference type="NCBIfam" id="TIGR01512">
    <property type="entry name" value="ATPase-IB2_Cd"/>
    <property type="match status" value="1"/>
</dbReference>
<evidence type="ECO:0000256" key="11">
    <source>
        <dbReference type="ARBA" id="ARBA00022967"/>
    </source>
</evidence>
<dbReference type="SUPFAM" id="SSF56784">
    <property type="entry name" value="HAD-like"/>
    <property type="match status" value="1"/>
</dbReference>
<evidence type="ECO:0000256" key="13">
    <source>
        <dbReference type="ARBA" id="ARBA00023065"/>
    </source>
</evidence>
<evidence type="ECO:0000256" key="9">
    <source>
        <dbReference type="ARBA" id="ARBA00022840"/>
    </source>
</evidence>
<feature type="transmembrane region" description="Helical" evidence="15">
    <location>
        <begin position="720"/>
        <end position="739"/>
    </location>
</feature>
<dbReference type="InterPro" id="IPR036163">
    <property type="entry name" value="HMA_dom_sf"/>
</dbReference>
<dbReference type="Gene3D" id="3.30.70.100">
    <property type="match status" value="1"/>
</dbReference>
<dbReference type="InterPro" id="IPR008250">
    <property type="entry name" value="ATPase_P-typ_transduc_dom_A_sf"/>
</dbReference>
<evidence type="ECO:0000313" key="18">
    <source>
        <dbReference type="Proteomes" id="UP001056201"/>
    </source>
</evidence>
<dbReference type="InterPro" id="IPR036412">
    <property type="entry name" value="HAD-like_sf"/>
</dbReference>
<dbReference type="SFLD" id="SFLDS00003">
    <property type="entry name" value="Haloacid_Dehalogenase"/>
    <property type="match status" value="1"/>
</dbReference>
<feature type="domain" description="HMA" evidence="16">
    <location>
        <begin position="43"/>
        <end position="109"/>
    </location>
</feature>
<dbReference type="InterPro" id="IPR023214">
    <property type="entry name" value="HAD_sf"/>
</dbReference>
<keyword evidence="12 15" id="KW-1133">Transmembrane helix</keyword>
<keyword evidence="3" id="KW-0813">Transport</keyword>
<dbReference type="SFLD" id="SFLDG00002">
    <property type="entry name" value="C1.7:_P-type_atpase_like"/>
    <property type="match status" value="1"/>
</dbReference>
<proteinExistence type="inferred from homology"/>
<dbReference type="PROSITE" id="PS00154">
    <property type="entry name" value="ATPASE_E1_E2"/>
    <property type="match status" value="1"/>
</dbReference>
<dbReference type="InterPro" id="IPR001757">
    <property type="entry name" value="P_typ_ATPase"/>
</dbReference>
<dbReference type="InterPro" id="IPR023298">
    <property type="entry name" value="ATPase_P-typ_TM_dom_sf"/>
</dbReference>
<dbReference type="PRINTS" id="PR00119">
    <property type="entry name" value="CATATPASE"/>
</dbReference>